<evidence type="ECO:0000313" key="12">
    <source>
        <dbReference type="EMBL" id="KAF2107706.1"/>
    </source>
</evidence>
<feature type="coiled-coil region" evidence="9">
    <location>
        <begin position="254"/>
        <end position="302"/>
    </location>
</feature>
<evidence type="ECO:0000256" key="2">
    <source>
        <dbReference type="ARBA" id="ARBA00005917"/>
    </source>
</evidence>
<dbReference type="GO" id="GO:0005524">
    <property type="term" value="F:ATP binding"/>
    <property type="evidence" value="ECO:0007669"/>
    <property type="project" value="InterPro"/>
</dbReference>
<feature type="coiled-coil region" evidence="9">
    <location>
        <begin position="668"/>
        <end position="748"/>
    </location>
</feature>
<dbReference type="InterPro" id="IPR041741">
    <property type="entry name" value="SMC3_ABC_euk"/>
</dbReference>
<feature type="compositionally biased region" description="Acidic residues" evidence="10">
    <location>
        <begin position="1060"/>
        <end position="1071"/>
    </location>
</feature>
<dbReference type="EMBL" id="ML977352">
    <property type="protein sequence ID" value="KAF2107706.1"/>
    <property type="molecule type" value="Genomic_DNA"/>
</dbReference>
<dbReference type="OrthoDB" id="431497at2759"/>
<sequence length="1216" mass="138848">MGYIKQITIQGFKSYKAQTEIEPFSPKSNVVVGRNGSGKSNFFAAVRFVLGDDYTNMNREERQALLHEGSGSAVMSAYVEVCFDNTDKRFPIEKDEVLLRRTIGLKKDEYSIDRKNATKTEVFQILESAGFAKENPYYIVPQGRVTALTNMKDSQRLTLLKDISGSQAYDDKKRESEKILADTDAKKDHIDRFLGDIETRLDELHTEKEELEAFNNKDRERRALRYAMERQTEERWEREIAEIDDRRQNRVADKEEMQNRFVETEQEIGRTETRITELKSELELLHEERAQLEADRRDSARTKAKIELDIKDLTEGQSTAQKAKKLHETRLRHVQQTIKARQDDLKQLLPEYTAKKDEEANIKSQLVDAEGQRKRLEDKQGRTTYYSNKRERDQALRREVDDISQDMAQQKAVLMQTREQIDALQDDIKGLEAEIPDLESRIENQGDNTMDAATKVQRAKDAMKDLDDNKKELWREGYKVQSQVTNARDALSKAESNFNRILSSATIAKGLDTLREIKKLRGFEGVYGTIADLVKVKRDYKISAESHAGNNFFHVIVDNDDTSSRVIDELNKRRGGRLTLIPLNRVSPRPVQYPRTNDAVPLIQKLTYDQKYESAVQSVFGKAIVCPDLSIASSIARSHGLDALTIEGDQADKRGRLTGGWRDPSATKLDAYERVAEARSELEELLNRQSQNKRDLEQVEHKITKALTSIRQNEQERGQIERSYEPMRHELRAKQAELLRKKDSLDDKERTAARIDSDISNLGAQQSDLEADLASDFKKTLSRDEEQTLATLTVSVQNLRRQAATLTGERSELEYRKQEIELELRQNLEPILDQLQNEEGSSTSASGQPARLKEAEKSLSRINKDLKTIDGKIAEVDRKIDEVNGKLAERTTSKDEMIAANIELSKTIEKHKSRMDRSMQDRQRAQVQLKECQQRIRELGTLPDEAWQKYANKPEQQLQVRLDKVNNSLKKYSKVNKKAFEQYENFTRQRKDLTGRLEDLVKSRDSISNLIAHLDHRKDEAIQRTFKQVSKAFSEVFGQLVPAGIGRLIIQRKSDREAAGLDDDDSDEEQEAPQRNRGNKTDKVANYAGVGIQVSFNSKHDEQQRISQLSGGQKSLCALALVFAIQQCDPAPFYLFDEIDANLDAQYRTAVAQMLEKLAGKGGDGQGGGQFIVTTFRPEMVQVADKCYGVAYTNKTSSIDVVAREEALKFVEGQTK</sequence>
<dbReference type="SUPFAM" id="SSF75553">
    <property type="entry name" value="Smc hinge domain"/>
    <property type="match status" value="1"/>
</dbReference>
<comment type="similarity">
    <text evidence="2">Belongs to the SMC family. SMC3 subfamily.</text>
</comment>
<dbReference type="InterPro" id="IPR003395">
    <property type="entry name" value="RecF/RecN/SMC_N"/>
</dbReference>
<protein>
    <recommendedName>
        <fullName evidence="8">Structural maintenance of chromosomes protein</fullName>
    </recommendedName>
</protein>
<dbReference type="InterPro" id="IPR024704">
    <property type="entry name" value="SMC"/>
</dbReference>
<keyword evidence="6 8" id="KW-0539">Nucleus</keyword>
<feature type="region of interest" description="Disordered" evidence="10">
    <location>
        <begin position="1056"/>
        <end position="1082"/>
    </location>
</feature>
<dbReference type="InterPro" id="IPR036277">
    <property type="entry name" value="SMC_hinge_sf"/>
</dbReference>
<feature type="compositionally biased region" description="Polar residues" evidence="10">
    <location>
        <begin position="837"/>
        <end position="847"/>
    </location>
</feature>
<dbReference type="GO" id="GO:0051301">
    <property type="term" value="P:cell division"/>
    <property type="evidence" value="ECO:0007669"/>
    <property type="project" value="UniProtKB-KW"/>
</dbReference>
<dbReference type="CDD" id="cd03272">
    <property type="entry name" value="ABC_SMC3_euk"/>
    <property type="match status" value="1"/>
</dbReference>
<dbReference type="Gene3D" id="1.20.1060.20">
    <property type="match status" value="1"/>
</dbReference>
<dbReference type="SMART" id="SM00968">
    <property type="entry name" value="SMC_hinge"/>
    <property type="match status" value="1"/>
</dbReference>
<feature type="region of interest" description="Disordered" evidence="10">
    <location>
        <begin position="837"/>
        <end position="856"/>
    </location>
</feature>
<name>A0A6A5YKS9_9PLEO</name>
<dbReference type="InterPro" id="IPR010935">
    <property type="entry name" value="SMC_hinge"/>
</dbReference>
<dbReference type="PANTHER" id="PTHR43977">
    <property type="entry name" value="STRUCTURAL MAINTENANCE OF CHROMOSOMES PROTEIN 3"/>
    <property type="match status" value="1"/>
</dbReference>
<evidence type="ECO:0000256" key="9">
    <source>
        <dbReference type="SAM" id="Coils"/>
    </source>
</evidence>
<evidence type="ECO:0000256" key="5">
    <source>
        <dbReference type="ARBA" id="ARBA00023054"/>
    </source>
</evidence>
<evidence type="ECO:0000256" key="4">
    <source>
        <dbReference type="ARBA" id="ARBA00022776"/>
    </source>
</evidence>
<dbReference type="SUPFAM" id="SSF52540">
    <property type="entry name" value="P-loop containing nucleoside triphosphate hydrolases"/>
    <property type="match status" value="2"/>
</dbReference>
<accession>A0A6A5YKS9</accession>
<dbReference type="Proteomes" id="UP000799770">
    <property type="component" value="Unassembled WGS sequence"/>
</dbReference>
<feature type="coiled-coil region" evidence="9">
    <location>
        <begin position="194"/>
        <end position="221"/>
    </location>
</feature>
<feature type="domain" description="SMC hinge" evidence="11">
    <location>
        <begin position="524"/>
        <end position="636"/>
    </location>
</feature>
<dbReference type="Pfam" id="PF02463">
    <property type="entry name" value="SMC_N"/>
    <property type="match status" value="1"/>
</dbReference>
<dbReference type="FunFam" id="3.40.50.300:FF:000370">
    <property type="entry name" value="Structural maintenance of chromosomes 3"/>
    <property type="match status" value="1"/>
</dbReference>
<keyword evidence="4" id="KW-0498">Mitosis</keyword>
<dbReference type="GO" id="GO:0051276">
    <property type="term" value="P:chromosome organization"/>
    <property type="evidence" value="ECO:0007669"/>
    <property type="project" value="InterPro"/>
</dbReference>
<proteinExistence type="inferred from homology"/>
<evidence type="ECO:0000256" key="3">
    <source>
        <dbReference type="ARBA" id="ARBA00022618"/>
    </source>
</evidence>
<evidence type="ECO:0000256" key="6">
    <source>
        <dbReference type="ARBA" id="ARBA00023242"/>
    </source>
</evidence>
<dbReference type="Gene3D" id="3.30.70.1620">
    <property type="match status" value="1"/>
</dbReference>
<dbReference type="PIRSF" id="PIRSF005719">
    <property type="entry name" value="SMC"/>
    <property type="match status" value="1"/>
</dbReference>
<dbReference type="GO" id="GO:0007059">
    <property type="term" value="P:chromosome segregation"/>
    <property type="evidence" value="ECO:0007669"/>
    <property type="project" value="UniProtKB-ARBA"/>
</dbReference>
<dbReference type="Gene3D" id="3.40.50.300">
    <property type="entry name" value="P-loop containing nucleotide triphosphate hydrolases"/>
    <property type="match status" value="2"/>
</dbReference>
<dbReference type="AlphaFoldDB" id="A0A6A5YKS9"/>
<dbReference type="InterPro" id="IPR027417">
    <property type="entry name" value="P-loop_NTPase"/>
</dbReference>
<dbReference type="GO" id="GO:0005634">
    <property type="term" value="C:nucleus"/>
    <property type="evidence" value="ECO:0007669"/>
    <property type="project" value="UniProtKB-SubCell"/>
</dbReference>
<feature type="coiled-coil region" evidence="9">
    <location>
        <begin position="407"/>
        <end position="476"/>
    </location>
</feature>
<evidence type="ECO:0000313" key="13">
    <source>
        <dbReference type="Proteomes" id="UP000799770"/>
    </source>
</evidence>
<feature type="coiled-coil region" evidence="9">
    <location>
        <begin position="908"/>
        <end position="942"/>
    </location>
</feature>
<evidence type="ECO:0000256" key="7">
    <source>
        <dbReference type="ARBA" id="ARBA00023306"/>
    </source>
</evidence>
<dbReference type="Pfam" id="PF06470">
    <property type="entry name" value="SMC_hinge"/>
    <property type="match status" value="1"/>
</dbReference>
<gene>
    <name evidence="12" type="ORF">BDV96DRAFT_606261</name>
</gene>
<reference evidence="12" key="1">
    <citation type="journal article" date="2020" name="Stud. Mycol.">
        <title>101 Dothideomycetes genomes: a test case for predicting lifestyles and emergence of pathogens.</title>
        <authorList>
            <person name="Haridas S."/>
            <person name="Albert R."/>
            <person name="Binder M."/>
            <person name="Bloem J."/>
            <person name="Labutti K."/>
            <person name="Salamov A."/>
            <person name="Andreopoulos B."/>
            <person name="Baker S."/>
            <person name="Barry K."/>
            <person name="Bills G."/>
            <person name="Bluhm B."/>
            <person name="Cannon C."/>
            <person name="Castanera R."/>
            <person name="Culley D."/>
            <person name="Daum C."/>
            <person name="Ezra D."/>
            <person name="Gonzalez J."/>
            <person name="Henrissat B."/>
            <person name="Kuo A."/>
            <person name="Liang C."/>
            <person name="Lipzen A."/>
            <person name="Lutzoni F."/>
            <person name="Magnuson J."/>
            <person name="Mondo S."/>
            <person name="Nolan M."/>
            <person name="Ohm R."/>
            <person name="Pangilinan J."/>
            <person name="Park H.-J."/>
            <person name="Ramirez L."/>
            <person name="Alfaro M."/>
            <person name="Sun H."/>
            <person name="Tritt A."/>
            <person name="Yoshinaga Y."/>
            <person name="Zwiers L.-H."/>
            <person name="Turgeon B."/>
            <person name="Goodwin S."/>
            <person name="Spatafora J."/>
            <person name="Crous P."/>
            <person name="Grigoriev I."/>
        </authorList>
    </citation>
    <scope>NUCLEOTIDE SEQUENCE</scope>
    <source>
        <strain evidence="12">CBS 627.86</strain>
    </source>
</reference>
<dbReference type="FunFam" id="3.40.50.300:FF:000424">
    <property type="entry name" value="Structural maintenance of chromosomes 3"/>
    <property type="match status" value="1"/>
</dbReference>
<keyword evidence="13" id="KW-1185">Reference proteome</keyword>
<organism evidence="12 13">
    <name type="scientific">Lophiotrema nucula</name>
    <dbReference type="NCBI Taxonomy" id="690887"/>
    <lineage>
        <taxon>Eukaryota</taxon>
        <taxon>Fungi</taxon>
        <taxon>Dikarya</taxon>
        <taxon>Ascomycota</taxon>
        <taxon>Pezizomycotina</taxon>
        <taxon>Dothideomycetes</taxon>
        <taxon>Pleosporomycetidae</taxon>
        <taxon>Pleosporales</taxon>
        <taxon>Lophiotremataceae</taxon>
        <taxon>Lophiotrema</taxon>
    </lineage>
</organism>
<comment type="subcellular location">
    <subcellularLocation>
        <location evidence="1 8">Nucleus</location>
    </subcellularLocation>
</comment>
<feature type="coiled-coil region" evidence="9">
    <location>
        <begin position="796"/>
        <end position="823"/>
    </location>
</feature>
<evidence type="ECO:0000256" key="10">
    <source>
        <dbReference type="SAM" id="MobiDB-lite"/>
    </source>
</evidence>
<dbReference type="GO" id="GO:0005694">
    <property type="term" value="C:chromosome"/>
    <property type="evidence" value="ECO:0007669"/>
    <property type="project" value="InterPro"/>
</dbReference>
<dbReference type="GO" id="GO:0016887">
    <property type="term" value="F:ATP hydrolysis activity"/>
    <property type="evidence" value="ECO:0007669"/>
    <property type="project" value="InterPro"/>
</dbReference>
<keyword evidence="3" id="KW-0132">Cell division</keyword>
<keyword evidence="5 9" id="KW-0175">Coiled coil</keyword>
<evidence type="ECO:0000259" key="11">
    <source>
        <dbReference type="SMART" id="SM00968"/>
    </source>
</evidence>
<keyword evidence="7" id="KW-0131">Cell cycle</keyword>
<evidence type="ECO:0000256" key="1">
    <source>
        <dbReference type="ARBA" id="ARBA00004123"/>
    </source>
</evidence>
<evidence type="ECO:0000256" key="8">
    <source>
        <dbReference type="PIRNR" id="PIRNR005719"/>
    </source>
</evidence>